<dbReference type="SUPFAM" id="SSF48576">
    <property type="entry name" value="Terpenoid synthases"/>
    <property type="match status" value="1"/>
</dbReference>
<dbReference type="Proteomes" id="UP000315753">
    <property type="component" value="Unassembled WGS sequence"/>
</dbReference>
<protein>
    <submittedName>
        <fullName evidence="1">Phytoene/squalene synthase family protein</fullName>
    </submittedName>
</protein>
<dbReference type="RefSeq" id="WP_141600881.1">
    <property type="nucleotide sequence ID" value="NZ_JARMSC010000001.1"/>
</dbReference>
<name>A0A540V6E0_9BACL</name>
<accession>A0A540V6E0</accession>
<dbReference type="GO" id="GO:0051996">
    <property type="term" value="F:squalene synthase [NAD(P)H] activity"/>
    <property type="evidence" value="ECO:0007669"/>
    <property type="project" value="InterPro"/>
</dbReference>
<proteinExistence type="predicted"/>
<dbReference type="AlphaFoldDB" id="A0A540V6E0"/>
<organism evidence="1 2">
    <name type="scientific">Ureibacillus terrenus</name>
    <dbReference type="NCBI Taxonomy" id="118246"/>
    <lineage>
        <taxon>Bacteria</taxon>
        <taxon>Bacillati</taxon>
        <taxon>Bacillota</taxon>
        <taxon>Bacilli</taxon>
        <taxon>Bacillales</taxon>
        <taxon>Caryophanaceae</taxon>
        <taxon>Ureibacillus</taxon>
    </lineage>
</organism>
<dbReference type="PANTHER" id="PTHR11626:SF2">
    <property type="entry name" value="SQUALENE SYNTHASE"/>
    <property type="match status" value="1"/>
</dbReference>
<gene>
    <name evidence="1" type="ORF">FKZ59_01065</name>
</gene>
<dbReference type="InterPro" id="IPR044844">
    <property type="entry name" value="Trans_IPPS_euk-type"/>
</dbReference>
<dbReference type="InterPro" id="IPR002060">
    <property type="entry name" value="Squ/phyt_synthse"/>
</dbReference>
<keyword evidence="2" id="KW-1185">Reference proteome</keyword>
<dbReference type="PANTHER" id="PTHR11626">
    <property type="entry name" value="FARNESYL-DIPHOSPHATE FARNESYLTRANSFERASE"/>
    <property type="match status" value="1"/>
</dbReference>
<sequence length="275" mass="31689">MNQKALEKDAMRVLKETSRTFYIPITFLKKDLKKAVANAYLIMRALDEIEDNEHPEVTNGLKHDILMETGSLLKEEAFPNGRYLELLEPVRQYLPEVTLRMNDWISLLPSGAKNIVCNAASEMAFGMAKWAKANWQVRTKEDLDDYTYYVAGLVGVMLSDLWEWDSKVKTDRELAIGYGRGLQAVNILRNKKEDLEKRGVSFIPDGWTLEDLFNYSEENLRKADLYMKDITKRSIMLFCRLPLALAHKTLNALKEGKEKMSRSEVEETVKEILAE</sequence>
<dbReference type="GO" id="GO:0045338">
    <property type="term" value="P:farnesyl diphosphate metabolic process"/>
    <property type="evidence" value="ECO:0007669"/>
    <property type="project" value="InterPro"/>
</dbReference>
<dbReference type="EMBL" id="VIGD01000001">
    <property type="protein sequence ID" value="TQE92329.1"/>
    <property type="molecule type" value="Genomic_DNA"/>
</dbReference>
<comment type="caution">
    <text evidence="1">The sequence shown here is derived from an EMBL/GenBank/DDBJ whole genome shotgun (WGS) entry which is preliminary data.</text>
</comment>
<evidence type="ECO:0000313" key="2">
    <source>
        <dbReference type="Proteomes" id="UP000315753"/>
    </source>
</evidence>
<dbReference type="Pfam" id="PF00494">
    <property type="entry name" value="SQS_PSY"/>
    <property type="match status" value="1"/>
</dbReference>
<evidence type="ECO:0000313" key="1">
    <source>
        <dbReference type="EMBL" id="TQE92329.1"/>
    </source>
</evidence>
<dbReference type="OrthoDB" id="9787280at2"/>
<reference evidence="1 2" key="1">
    <citation type="submission" date="2019-06" db="EMBL/GenBank/DDBJ databases">
        <title>Genome sequence of Ureibacillus terrenus.</title>
        <authorList>
            <person name="Maclea K.S."/>
            <person name="Simoes M."/>
        </authorList>
    </citation>
    <scope>NUCLEOTIDE SEQUENCE [LARGE SCALE GENOMIC DNA]</scope>
    <source>
        <strain evidence="1 2">ATCC BAA-384</strain>
    </source>
</reference>
<dbReference type="Gene3D" id="1.10.600.10">
    <property type="entry name" value="Farnesyl Diphosphate Synthase"/>
    <property type="match status" value="1"/>
</dbReference>
<dbReference type="InterPro" id="IPR008949">
    <property type="entry name" value="Isoprenoid_synthase_dom_sf"/>
</dbReference>